<evidence type="ECO:0000313" key="3">
    <source>
        <dbReference type="EMBL" id="GEK96807.1"/>
    </source>
</evidence>
<accession>A0A511BG74</accession>
<gene>
    <name evidence="3" type="ORF">GKA01_20040</name>
</gene>
<dbReference type="AlphaFoldDB" id="A0A511BG74"/>
<evidence type="ECO:0000259" key="2">
    <source>
        <dbReference type="Pfam" id="PF12000"/>
    </source>
</evidence>
<name>A0A511BG74_9PROT</name>
<dbReference type="Gene3D" id="3.40.50.2000">
    <property type="entry name" value="Glycogen Phosphorylase B"/>
    <property type="match status" value="2"/>
</dbReference>
<organism evidence="3 4">
    <name type="scientific">Gluconobacter kanchanaburiensis NBRC 103587</name>
    <dbReference type="NCBI Taxonomy" id="1307948"/>
    <lineage>
        <taxon>Bacteria</taxon>
        <taxon>Pseudomonadati</taxon>
        <taxon>Pseudomonadota</taxon>
        <taxon>Alphaproteobacteria</taxon>
        <taxon>Acetobacterales</taxon>
        <taxon>Acetobacteraceae</taxon>
        <taxon>Gluconobacter</taxon>
    </lineage>
</organism>
<dbReference type="Pfam" id="PF00534">
    <property type="entry name" value="Glycos_transf_1"/>
    <property type="match status" value="1"/>
</dbReference>
<evidence type="ECO:0000259" key="1">
    <source>
        <dbReference type="Pfam" id="PF00534"/>
    </source>
</evidence>
<dbReference type="PANTHER" id="PTHR12526">
    <property type="entry name" value="GLYCOSYLTRANSFERASE"/>
    <property type="match status" value="1"/>
</dbReference>
<reference evidence="3 4" key="1">
    <citation type="submission" date="2019-07" db="EMBL/GenBank/DDBJ databases">
        <title>Whole genome shotgun sequence of Gluconobacter kanchanaburiensis NBRC 103587.</title>
        <authorList>
            <person name="Hosoyama A."/>
            <person name="Uohara A."/>
            <person name="Ohji S."/>
            <person name="Ichikawa N."/>
        </authorList>
    </citation>
    <scope>NUCLEOTIDE SEQUENCE [LARGE SCALE GENOMIC DNA]</scope>
    <source>
        <strain evidence="3 4">NBRC 103587</strain>
    </source>
</reference>
<keyword evidence="3" id="KW-0808">Transferase</keyword>
<feature type="domain" description="Glycosyl transferase family 4" evidence="2">
    <location>
        <begin position="50"/>
        <end position="216"/>
    </location>
</feature>
<protein>
    <submittedName>
        <fullName evidence="3">Glycosyl transferase family 1</fullName>
    </submittedName>
</protein>
<dbReference type="InterPro" id="IPR001296">
    <property type="entry name" value="Glyco_trans_1"/>
</dbReference>
<dbReference type="Pfam" id="PF12000">
    <property type="entry name" value="Glyco_trans_4_3"/>
    <property type="match status" value="1"/>
</dbReference>
<dbReference type="EMBL" id="BJVA01000012">
    <property type="protein sequence ID" value="GEK96807.1"/>
    <property type="molecule type" value="Genomic_DNA"/>
</dbReference>
<comment type="caution">
    <text evidence="3">The sequence shown here is derived from an EMBL/GenBank/DDBJ whole genome shotgun (WGS) entry which is preliminary data.</text>
</comment>
<feature type="domain" description="Glycosyl transferase family 1" evidence="1">
    <location>
        <begin position="238"/>
        <end position="408"/>
    </location>
</feature>
<dbReference type="SUPFAM" id="SSF53756">
    <property type="entry name" value="UDP-Glycosyltransferase/glycogen phosphorylase"/>
    <property type="match status" value="1"/>
</dbReference>
<dbReference type="Proteomes" id="UP000321079">
    <property type="component" value="Unassembled WGS sequence"/>
</dbReference>
<dbReference type="InterPro" id="IPR022623">
    <property type="entry name" value="Glyco_trans_4"/>
</dbReference>
<proteinExistence type="predicted"/>
<dbReference type="GO" id="GO:0016757">
    <property type="term" value="F:glycosyltransferase activity"/>
    <property type="evidence" value="ECO:0007669"/>
    <property type="project" value="InterPro"/>
</dbReference>
<dbReference type="CDD" id="cd03818">
    <property type="entry name" value="GT4_ExpC-like"/>
    <property type="match status" value="1"/>
</dbReference>
<sequence length="436" mass="49113">MKLLPSAVLSAREQEAAEASCLSGEDVRYLFVHQNFPGQFLHFVRHLQARGHEIVFISEANNGHIPGVRRAIYRVPRLPSMETHPHLREFEYGLLRAEAVATAARTLKGLGYEPDIIIGHHGWGELLNLGDVFPGCPILGYFEFFYHADRNDVGFDPEFPPSPELAAAVRVKNSINLQALCLANGYGQSPTQFQWGTYPSWAQEKISLLREGVNLELCCPEPQARRRNLVINGVKITPKDSLVTYVARDLEPYRGFHVVMRALPRILAERPDAHVILVGGDKVSYGTLPPGGGSWREIMLREVGARLDLERVHFVGKVEYDDFRALLRRSDAHLYLTYPFVASWSLREAMATGCPIIGSDTAPVREFITENVTGRLVPFLEPDRIAEATLVMLDDRRSARRLGQEARRYAEAELCLKSYLERYDGLVDQIVSTHRS</sequence>
<evidence type="ECO:0000313" key="4">
    <source>
        <dbReference type="Proteomes" id="UP000321079"/>
    </source>
</evidence>
<keyword evidence="4" id="KW-1185">Reference proteome</keyword>